<reference evidence="3 4" key="1">
    <citation type="submission" date="2013-09" db="EMBL/GenBank/DDBJ databases">
        <title>Genome sequencing of Arenimonas oryziterrae.</title>
        <authorList>
            <person name="Chen F."/>
            <person name="Wang G."/>
        </authorList>
    </citation>
    <scope>NUCLEOTIDE SEQUENCE [LARGE SCALE GENOMIC DNA]</scope>
    <source>
        <strain evidence="3 4">YC6267</strain>
    </source>
</reference>
<evidence type="ECO:0000313" key="3">
    <source>
        <dbReference type="EMBL" id="KFN44110.1"/>
    </source>
</evidence>
<gene>
    <name evidence="3" type="ORF">N789_06760</name>
</gene>
<dbReference type="eggNOG" id="COG1028">
    <property type="taxonomic scope" value="Bacteria"/>
</dbReference>
<comment type="caution">
    <text evidence="3">The sequence shown here is derived from an EMBL/GenBank/DDBJ whole genome shotgun (WGS) entry which is preliminary data.</text>
</comment>
<dbReference type="AlphaFoldDB" id="A0A091BIC9"/>
<evidence type="ECO:0000259" key="2">
    <source>
        <dbReference type="SMART" id="SM00822"/>
    </source>
</evidence>
<dbReference type="SUPFAM" id="SSF51735">
    <property type="entry name" value="NAD(P)-binding Rossmann-fold domains"/>
    <property type="match status" value="1"/>
</dbReference>
<dbReference type="PRINTS" id="PR00081">
    <property type="entry name" value="GDHRDH"/>
</dbReference>
<dbReference type="STRING" id="1121015.GCA_000420545_01804"/>
<dbReference type="InterPro" id="IPR002347">
    <property type="entry name" value="SDR_fam"/>
</dbReference>
<organism evidence="3 4">
    <name type="scientific">Arenimonas oryziterrae DSM 21050 = YC6267</name>
    <dbReference type="NCBI Taxonomy" id="1121015"/>
    <lineage>
        <taxon>Bacteria</taxon>
        <taxon>Pseudomonadati</taxon>
        <taxon>Pseudomonadota</taxon>
        <taxon>Gammaproteobacteria</taxon>
        <taxon>Lysobacterales</taxon>
        <taxon>Lysobacteraceae</taxon>
        <taxon>Arenimonas</taxon>
    </lineage>
</organism>
<sequence>MDLALQDKTVVVTGASRGIGRAIAQVLSAEGMRVVLVARSADGLAETAAMLSGEHLQIVRDLREPDAANAVVAATLSRFGRLDALVNNAGATQRGDFLALSDAAWDDGFALKFFGAMRLARAAWPALQQQRGAIVNIGGIGGRTGSAEFTIGGSVNAAVLNLTKALADRGQSDGIRVNAVNPGSIATERLQVRVRYYANEHGMDEASASAQLAQGFGVPRFGAPEDIAQTVAFLLSPRAAYLQGAIVDVDGGQTRTL</sequence>
<dbReference type="Pfam" id="PF13561">
    <property type="entry name" value="adh_short_C2"/>
    <property type="match status" value="1"/>
</dbReference>
<dbReference type="InterPro" id="IPR057326">
    <property type="entry name" value="KR_dom"/>
</dbReference>
<dbReference type="EMBL" id="AVCI01000003">
    <property type="protein sequence ID" value="KFN44110.1"/>
    <property type="molecule type" value="Genomic_DNA"/>
</dbReference>
<feature type="domain" description="Ketoreductase" evidence="2">
    <location>
        <begin position="8"/>
        <end position="143"/>
    </location>
</feature>
<evidence type="ECO:0000256" key="1">
    <source>
        <dbReference type="ARBA" id="ARBA00006484"/>
    </source>
</evidence>
<dbReference type="PANTHER" id="PTHR42879:SF6">
    <property type="entry name" value="NADPH-DEPENDENT REDUCTASE BACG"/>
    <property type="match status" value="1"/>
</dbReference>
<dbReference type="RefSeq" id="WP_022969422.1">
    <property type="nucleotide sequence ID" value="NZ_ATVD01000003.1"/>
</dbReference>
<dbReference type="Gene3D" id="3.40.50.720">
    <property type="entry name" value="NAD(P)-binding Rossmann-like Domain"/>
    <property type="match status" value="1"/>
</dbReference>
<name>A0A091BIC9_9GAMM</name>
<dbReference type="PRINTS" id="PR00080">
    <property type="entry name" value="SDRFAMILY"/>
</dbReference>
<keyword evidence="4" id="KW-1185">Reference proteome</keyword>
<dbReference type="FunFam" id="3.40.50.720:FF:000084">
    <property type="entry name" value="Short-chain dehydrogenase reductase"/>
    <property type="match status" value="1"/>
</dbReference>
<dbReference type="PATRIC" id="fig|1121015.4.peg.840"/>
<dbReference type="SMART" id="SM00822">
    <property type="entry name" value="PKS_KR"/>
    <property type="match status" value="1"/>
</dbReference>
<dbReference type="OrthoDB" id="9787298at2"/>
<protein>
    <recommendedName>
        <fullName evidence="2">Ketoreductase domain-containing protein</fullName>
    </recommendedName>
</protein>
<dbReference type="InterPro" id="IPR050259">
    <property type="entry name" value="SDR"/>
</dbReference>
<evidence type="ECO:0000313" key="4">
    <source>
        <dbReference type="Proteomes" id="UP000029385"/>
    </source>
</evidence>
<dbReference type="PANTHER" id="PTHR42879">
    <property type="entry name" value="3-OXOACYL-(ACYL-CARRIER-PROTEIN) REDUCTASE"/>
    <property type="match status" value="1"/>
</dbReference>
<dbReference type="Proteomes" id="UP000029385">
    <property type="component" value="Unassembled WGS sequence"/>
</dbReference>
<comment type="similarity">
    <text evidence="1">Belongs to the short-chain dehydrogenases/reductases (SDR) family.</text>
</comment>
<accession>A0A091BIC9</accession>
<proteinExistence type="inferred from homology"/>
<dbReference type="InterPro" id="IPR036291">
    <property type="entry name" value="NAD(P)-bd_dom_sf"/>
</dbReference>